<evidence type="ECO:0000313" key="1">
    <source>
        <dbReference type="EMBL" id="APG93386.1"/>
    </source>
</evidence>
<keyword evidence="1" id="KW-0614">Plasmid</keyword>
<dbReference type="Proteomes" id="UP000182306">
    <property type="component" value="Plasmid B"/>
</dbReference>
<dbReference type="RefSeq" id="WP_162532530.1">
    <property type="nucleotide sequence ID" value="NZ_CP013109.1"/>
</dbReference>
<accession>A0A1L3LTK3</accession>
<dbReference type="KEGG" id="same:SAMCFNEI73_pB0188"/>
<name>A0A1L3LTK3_9HYPH</name>
<protein>
    <submittedName>
        <fullName evidence="1">Uncharacterized protein</fullName>
    </submittedName>
</protein>
<reference evidence="1 2" key="1">
    <citation type="submission" date="2015-10" db="EMBL/GenBank/DDBJ databases">
        <title>Genomic differences between typical nodule nitrogen-fixing rhizobial strains and those coming from bean seeds.</title>
        <authorList>
            <person name="Peralta H."/>
            <person name="Aguilar-Vera A."/>
            <person name="Diaz R."/>
            <person name="Mora Y."/>
            <person name="Martinez-Batallar G."/>
            <person name="Salazar E."/>
            <person name="Vargas-Lagunas C."/>
            <person name="Encarnacion S."/>
            <person name="Girard L."/>
            <person name="Mora J."/>
        </authorList>
    </citation>
    <scope>NUCLEOTIDE SEQUENCE [LARGE SCALE GENOMIC DNA]</scope>
    <source>
        <strain evidence="1 2">CFNEI 73</strain>
        <plasmid evidence="1 2">B</plasmid>
    </source>
</reference>
<dbReference type="EMBL" id="CP013109">
    <property type="protein sequence ID" value="APG93386.1"/>
    <property type="molecule type" value="Genomic_DNA"/>
</dbReference>
<keyword evidence="2" id="KW-1185">Reference proteome</keyword>
<proteinExistence type="predicted"/>
<sequence>MSVIRKTPAQVVSLINDLLESANRQQIAGRINEPGHRIGAANPSPEECHALG</sequence>
<gene>
    <name evidence="1" type="ORF">SAMCFNEI73_pB0188</name>
</gene>
<geneLocation type="plasmid" evidence="1 2">
    <name>B</name>
</geneLocation>
<evidence type="ECO:0000313" key="2">
    <source>
        <dbReference type="Proteomes" id="UP000182306"/>
    </source>
</evidence>
<dbReference type="AlphaFoldDB" id="A0A1L3LTK3"/>
<organism evidence="1 2">
    <name type="scientific">Sinorhizobium americanum</name>
    <dbReference type="NCBI Taxonomy" id="194963"/>
    <lineage>
        <taxon>Bacteria</taxon>
        <taxon>Pseudomonadati</taxon>
        <taxon>Pseudomonadota</taxon>
        <taxon>Alphaproteobacteria</taxon>
        <taxon>Hyphomicrobiales</taxon>
        <taxon>Rhizobiaceae</taxon>
        <taxon>Sinorhizobium/Ensifer group</taxon>
        <taxon>Sinorhizobium</taxon>
    </lineage>
</organism>